<dbReference type="AlphaFoldDB" id="A0A1L3JKC2"/>
<keyword evidence="3" id="KW-1185">Reference proteome</keyword>
<proteinExistence type="predicted"/>
<dbReference type="RefSeq" id="WP_072556067.1">
    <property type="nucleotide sequence ID" value="NZ_CP018155.1"/>
</dbReference>
<keyword evidence="1" id="KW-0732">Signal</keyword>
<dbReference type="OrthoDB" id="978006at2"/>
<gene>
    <name evidence="2" type="ORF">LPB136_09305</name>
</gene>
<evidence type="ECO:0000313" key="2">
    <source>
        <dbReference type="EMBL" id="APG65543.1"/>
    </source>
</evidence>
<protein>
    <submittedName>
        <fullName evidence="2">Uncharacterized protein</fullName>
    </submittedName>
</protein>
<accession>A0A1L3JKC2</accession>
<feature type="chain" id="PRO_5012137142" evidence="1">
    <location>
        <begin position="21"/>
        <end position="222"/>
    </location>
</feature>
<dbReference type="KEGG" id="ten:LPB136_09305"/>
<dbReference type="Proteomes" id="UP000181898">
    <property type="component" value="Chromosome"/>
</dbReference>
<organism evidence="2 3">
    <name type="scientific">Tenacibaculum todarodis</name>
    <dbReference type="NCBI Taxonomy" id="1850252"/>
    <lineage>
        <taxon>Bacteria</taxon>
        <taxon>Pseudomonadati</taxon>
        <taxon>Bacteroidota</taxon>
        <taxon>Flavobacteriia</taxon>
        <taxon>Flavobacteriales</taxon>
        <taxon>Flavobacteriaceae</taxon>
        <taxon>Tenacibaculum</taxon>
    </lineage>
</organism>
<sequence length="222" mass="26177">MKYKLTILLLLQALLLTAQMENRYSLSSSMSFKTFSDVDKNFKGTPFINKDLRPVTIEGYKETDLKARYNAHQDYFEVLRKGQTKYFTVKSPLKLTFVYTNKVYAAFNKSENQNEKTFYVIKHEDPSFKILLKENILLKEEVEAKTGYGSYTPPTFKRKKDTNFVKFKNSDEVIEIPTKTKKFLEIVSNKSKEVKTFIKKNKLKLKKEKDLIKIFKYYTSLK</sequence>
<feature type="signal peptide" evidence="1">
    <location>
        <begin position="1"/>
        <end position="20"/>
    </location>
</feature>
<evidence type="ECO:0000256" key="1">
    <source>
        <dbReference type="SAM" id="SignalP"/>
    </source>
</evidence>
<dbReference type="STRING" id="1850252.LPB136_09305"/>
<evidence type="ECO:0000313" key="3">
    <source>
        <dbReference type="Proteomes" id="UP000181898"/>
    </source>
</evidence>
<dbReference type="EMBL" id="CP018155">
    <property type="protein sequence ID" value="APG65543.1"/>
    <property type="molecule type" value="Genomic_DNA"/>
</dbReference>
<reference evidence="2" key="1">
    <citation type="submission" date="2016-11" db="EMBL/GenBank/DDBJ databases">
        <title>Tenacibaculum sp. LPB0136, isolated from marine environment.</title>
        <authorList>
            <person name="Kim E."/>
            <person name="Yi H."/>
        </authorList>
    </citation>
    <scope>NUCLEOTIDE SEQUENCE [LARGE SCALE GENOMIC DNA]</scope>
    <source>
        <strain evidence="2">LPB0136</strain>
    </source>
</reference>
<name>A0A1L3JKC2_9FLAO</name>